<evidence type="ECO:0000256" key="1">
    <source>
        <dbReference type="SAM" id="MobiDB-lite"/>
    </source>
</evidence>
<feature type="region of interest" description="Disordered" evidence="1">
    <location>
        <begin position="40"/>
        <end position="64"/>
    </location>
</feature>
<evidence type="ECO:0000313" key="2">
    <source>
        <dbReference type="EMBL" id="QTE03963.1"/>
    </source>
</evidence>
<protein>
    <submittedName>
        <fullName evidence="2">VP</fullName>
    </submittedName>
</protein>
<dbReference type="InterPro" id="IPR003433">
    <property type="entry name" value="Capsid_VP4_densovirus"/>
</dbReference>
<sequence>MGKFNNTPPDQRANWGQLNEGQRRYAWEQYKLALVRRGLPIDHPVPEGGQGNADDLDAILNRPAEGESDLADQLGRELGGQQAEEVGGPSIEDFDESYFESSHQGSDHQSHSDMADSTVGHSGAPVAKRRKQAGPSTAADGAKKLPGTAMDQGGSVMEGGPRQTELPHPRSLVHSQIRFYRKVHKVLTYGLAYNNINVVNVLPPFTTNYISTPLCYIPWDWLFWYINDSEFALLPNGSSVNQAKIEVHQRNVRVAFPTNASDTNLATLNQNKNIITAVGLNKKVDAVPVRYSAFELTQPMIPNALQPWALAHYQNLKDEMYGTTTNIDTVVPRHQMGMPMQLPTYLALRYERPEAAGNPQDGWECLQSHYNERDADSTSGNCILTKEYHPSVGLIKAPHKQVIRKLRAATYQIPRGSHILDPQTTSVVLNANGTITSESEATTATNQTYTIFNNTMQLLEKSQILYEGLFQRNLPQVQDSIHIGVQPTVALTTANLVNDQTNNSFTDTQAYFEIIAECEINTAYPTFRPLTLVSNVKDGNFWEQAATQPPYENPLIDGLRINI</sequence>
<organism evidence="2">
    <name type="scientific">Accipiter gentilis ambidensovirus</name>
    <dbReference type="NCBI Taxonomy" id="2794441"/>
    <lineage>
        <taxon>Viruses</taxon>
        <taxon>Monodnaviria</taxon>
        <taxon>Shotokuvirae</taxon>
        <taxon>Cossaviricota</taxon>
        <taxon>Quintoviricetes</taxon>
        <taxon>Piccovirales</taxon>
        <taxon>Parvoviridae</taxon>
        <taxon>Densovirinae</taxon>
        <taxon>Ambidensovirus</taxon>
    </lineage>
</organism>
<dbReference type="EMBL" id="MW046524">
    <property type="protein sequence ID" value="QTE03963.1"/>
    <property type="molecule type" value="Genomic_DNA"/>
</dbReference>
<feature type="compositionally biased region" description="Basic and acidic residues" evidence="1">
    <location>
        <begin position="105"/>
        <end position="114"/>
    </location>
</feature>
<reference evidence="2" key="1">
    <citation type="submission" date="2020-09" db="EMBL/GenBank/DDBJ databases">
        <title>Parvovirus dark matter in the feces of wild birds.</title>
        <authorList>
            <person name="Dai Z."/>
            <person name="Yang S."/>
            <person name="Zhang W."/>
        </authorList>
    </citation>
    <scope>NUCLEOTIDE SEQUENCE</scope>
    <source>
        <strain evidence="2">Eag206par074</strain>
    </source>
</reference>
<dbReference type="GO" id="GO:0005198">
    <property type="term" value="F:structural molecule activity"/>
    <property type="evidence" value="ECO:0007669"/>
    <property type="project" value="InterPro"/>
</dbReference>
<accession>A0A8A4XCJ3</accession>
<proteinExistence type="predicted"/>
<dbReference type="InterPro" id="IPR016184">
    <property type="entry name" value="Capsid/spike_ssDNA_virus"/>
</dbReference>
<name>A0A8A4XCJ3_9VIRU</name>
<feature type="region of interest" description="Disordered" evidence="1">
    <location>
        <begin position="79"/>
        <end position="170"/>
    </location>
</feature>
<dbReference type="SUPFAM" id="SSF88645">
    <property type="entry name" value="ssDNA viruses"/>
    <property type="match status" value="1"/>
</dbReference>
<dbReference type="Pfam" id="PF02336">
    <property type="entry name" value="Denso_VP4"/>
    <property type="match status" value="1"/>
</dbReference>